<dbReference type="AlphaFoldDB" id="A0A926RTA7"/>
<evidence type="ECO:0000313" key="1">
    <source>
        <dbReference type="EMBL" id="MBD1372585.1"/>
    </source>
</evidence>
<dbReference type="EMBL" id="JACXAH010000011">
    <property type="protein sequence ID" value="MBD1372585.1"/>
    <property type="molecule type" value="Genomic_DNA"/>
</dbReference>
<accession>A0A926RTA7</accession>
<sequence length="203" mass="23080">MIEHIVRQGDTLPQLAQYYLGEASRWTEIVEANQLLYPYLVPEQRTAELHPDVRAVGESIRIATEPPYQRVEDERFLGEDLSLGWQGELGADAYGDLACVSGLENLQQAIRMRLSTPEGALLHHPTYGSRIEQLLGTKGDENTLRKLKIELERCVRSEPRVEEVRVSEVVQVDECEATLHIRPLGFTENFKMDIQLNEQGVKI</sequence>
<dbReference type="InterPro" id="IPR036779">
    <property type="entry name" value="LysM_dom_sf"/>
</dbReference>
<evidence type="ECO:0000313" key="2">
    <source>
        <dbReference type="Proteomes" id="UP000661691"/>
    </source>
</evidence>
<dbReference type="Gene3D" id="3.10.350.10">
    <property type="entry name" value="LysM domain"/>
    <property type="match status" value="1"/>
</dbReference>
<dbReference type="InterPro" id="IPR020288">
    <property type="entry name" value="Sheath_initiator"/>
</dbReference>
<protein>
    <submittedName>
        <fullName evidence="1">Uncharacterized protein</fullName>
    </submittedName>
</protein>
<dbReference type="SUPFAM" id="SSF160719">
    <property type="entry name" value="gpW/gp25-like"/>
    <property type="match status" value="1"/>
</dbReference>
<organism evidence="1 2">
    <name type="scientific">Polycladospora coralii</name>
    <dbReference type="NCBI Taxonomy" id="2771432"/>
    <lineage>
        <taxon>Bacteria</taxon>
        <taxon>Bacillati</taxon>
        <taxon>Bacillota</taxon>
        <taxon>Bacilli</taxon>
        <taxon>Bacillales</taxon>
        <taxon>Thermoactinomycetaceae</taxon>
        <taxon>Polycladospora</taxon>
    </lineage>
</organism>
<proteinExistence type="predicted"/>
<gene>
    <name evidence="1" type="ORF">IC620_09485</name>
</gene>
<comment type="caution">
    <text evidence="1">The sequence shown here is derived from an EMBL/GenBank/DDBJ whole genome shotgun (WGS) entry which is preliminary data.</text>
</comment>
<reference evidence="1" key="1">
    <citation type="submission" date="2020-09" db="EMBL/GenBank/DDBJ databases">
        <title>A novel bacterium of genus Hazenella, isolated from South China Sea.</title>
        <authorList>
            <person name="Huang H."/>
            <person name="Mo K."/>
            <person name="Hu Y."/>
        </authorList>
    </citation>
    <scope>NUCLEOTIDE SEQUENCE</scope>
    <source>
        <strain evidence="1">IB182357</strain>
    </source>
</reference>
<dbReference type="Proteomes" id="UP000661691">
    <property type="component" value="Unassembled WGS sequence"/>
</dbReference>
<dbReference type="Gene3D" id="3.10.450.40">
    <property type="match status" value="1"/>
</dbReference>
<dbReference type="InterPro" id="IPR018392">
    <property type="entry name" value="LysM"/>
</dbReference>
<dbReference type="RefSeq" id="WP_191142029.1">
    <property type="nucleotide sequence ID" value="NZ_JACXAH010000011.1"/>
</dbReference>
<keyword evidence="2" id="KW-1185">Reference proteome</keyword>
<dbReference type="Pfam" id="PF10934">
    <property type="entry name" value="Sheath_initiator"/>
    <property type="match status" value="1"/>
</dbReference>
<name>A0A926RTA7_9BACL</name>
<dbReference type="CDD" id="cd00118">
    <property type="entry name" value="LysM"/>
    <property type="match status" value="1"/>
</dbReference>